<name>A0A914QXS3_9BILA</name>
<protein>
    <submittedName>
        <fullName evidence="2">Uncharacterized protein</fullName>
    </submittedName>
</protein>
<dbReference type="WBParaSite" id="PDA_v2.g89.t1">
    <property type="protein sequence ID" value="PDA_v2.g89.t1"/>
    <property type="gene ID" value="PDA_v2.g89"/>
</dbReference>
<evidence type="ECO:0000313" key="1">
    <source>
        <dbReference type="Proteomes" id="UP000887578"/>
    </source>
</evidence>
<dbReference type="AlphaFoldDB" id="A0A914QXS3"/>
<reference evidence="2" key="1">
    <citation type="submission" date="2022-11" db="UniProtKB">
        <authorList>
            <consortium name="WormBaseParasite"/>
        </authorList>
    </citation>
    <scope>IDENTIFICATION</scope>
</reference>
<evidence type="ECO:0000313" key="2">
    <source>
        <dbReference type="WBParaSite" id="PDA_v2.g89.t1"/>
    </source>
</evidence>
<dbReference type="Proteomes" id="UP000887578">
    <property type="component" value="Unplaced"/>
</dbReference>
<sequence length="142" mass="16474">MVKYRFNGCEYFNLDTEFLKAMFNGSPVAAQRDLWNYVSAPNVAHVHKFIATLGYMFVVQPPKNLKALARRQEFITMILACIGTEGRICDIPQFRKLFKALGYDPNQVYFYGLTEPTPLNTEIINEMLFDPDQKQVVYDYLL</sequence>
<proteinExistence type="predicted"/>
<organism evidence="1 2">
    <name type="scientific">Panagrolaimus davidi</name>
    <dbReference type="NCBI Taxonomy" id="227884"/>
    <lineage>
        <taxon>Eukaryota</taxon>
        <taxon>Metazoa</taxon>
        <taxon>Ecdysozoa</taxon>
        <taxon>Nematoda</taxon>
        <taxon>Chromadorea</taxon>
        <taxon>Rhabditida</taxon>
        <taxon>Tylenchina</taxon>
        <taxon>Panagrolaimomorpha</taxon>
        <taxon>Panagrolaimoidea</taxon>
        <taxon>Panagrolaimidae</taxon>
        <taxon>Panagrolaimus</taxon>
    </lineage>
</organism>
<accession>A0A914QXS3</accession>
<keyword evidence="1" id="KW-1185">Reference proteome</keyword>